<gene>
    <name evidence="3" type="ORF">GGQ60_001774</name>
</gene>
<evidence type="ECO:0000313" key="4">
    <source>
        <dbReference type="Proteomes" id="UP000532273"/>
    </source>
</evidence>
<feature type="domain" description="Acyltransferase 3" evidence="2">
    <location>
        <begin position="15"/>
        <end position="209"/>
    </location>
</feature>
<name>A0A7W6K9P7_9SPHI</name>
<evidence type="ECO:0000259" key="2">
    <source>
        <dbReference type="Pfam" id="PF01757"/>
    </source>
</evidence>
<protein>
    <submittedName>
        <fullName evidence="3">Peptidoglycan/LPS O-acetylase OafA/YrhL</fullName>
    </submittedName>
</protein>
<organism evidence="3 4">
    <name type="scientific">Pedobacter zeae</name>
    <dbReference type="NCBI Taxonomy" id="1737356"/>
    <lineage>
        <taxon>Bacteria</taxon>
        <taxon>Pseudomonadati</taxon>
        <taxon>Bacteroidota</taxon>
        <taxon>Sphingobacteriia</taxon>
        <taxon>Sphingobacteriales</taxon>
        <taxon>Sphingobacteriaceae</taxon>
        <taxon>Pedobacter</taxon>
    </lineage>
</organism>
<accession>A0A7W6K9P7</accession>
<sequence length="235" mass="26917">MNVAASLFTANIVEFSWINLIFHLGYLNNFGLGNYYNVVYWTLGIEFQFYLLLGLLLPLFNCSKVGIFLFIIGFAIGTFIPTGSKELIFPYLSIFGLGIGTYYFKYLKLFHKSCYWVLILLLSGLIYYNLGLAVLMICIIGLLFIHFYRYQHTVINFFSRISYSLYLIHVPIGGKIINLGIRYTHTTIQKYTLVVIALTVSIFASYIFYLMIEKPFITISKKIIYSNTSAANSAS</sequence>
<feature type="transmembrane region" description="Helical" evidence="1">
    <location>
        <begin position="65"/>
        <end position="82"/>
    </location>
</feature>
<feature type="transmembrane region" description="Helical" evidence="1">
    <location>
        <begin position="7"/>
        <end position="26"/>
    </location>
</feature>
<keyword evidence="1" id="KW-0472">Membrane</keyword>
<feature type="transmembrane region" description="Helical" evidence="1">
    <location>
        <begin position="88"/>
        <end position="104"/>
    </location>
</feature>
<feature type="transmembrane region" description="Helical" evidence="1">
    <location>
        <begin position="193"/>
        <end position="212"/>
    </location>
</feature>
<dbReference type="InterPro" id="IPR002656">
    <property type="entry name" value="Acyl_transf_3_dom"/>
</dbReference>
<dbReference type="Pfam" id="PF01757">
    <property type="entry name" value="Acyl_transf_3"/>
    <property type="match status" value="1"/>
</dbReference>
<feature type="transmembrane region" description="Helical" evidence="1">
    <location>
        <begin position="116"/>
        <end position="149"/>
    </location>
</feature>
<keyword evidence="1" id="KW-1133">Transmembrane helix</keyword>
<comment type="caution">
    <text evidence="3">The sequence shown here is derived from an EMBL/GenBank/DDBJ whole genome shotgun (WGS) entry which is preliminary data.</text>
</comment>
<proteinExistence type="predicted"/>
<reference evidence="3 4" key="1">
    <citation type="submission" date="2020-08" db="EMBL/GenBank/DDBJ databases">
        <title>Genomic Encyclopedia of Type Strains, Phase IV (KMG-IV): sequencing the most valuable type-strain genomes for metagenomic binning, comparative biology and taxonomic classification.</title>
        <authorList>
            <person name="Goeker M."/>
        </authorList>
    </citation>
    <scope>NUCLEOTIDE SEQUENCE [LARGE SCALE GENOMIC DNA]</scope>
    <source>
        <strain evidence="3 4">DSM 100774</strain>
    </source>
</reference>
<evidence type="ECO:0000313" key="3">
    <source>
        <dbReference type="EMBL" id="MBB4107793.1"/>
    </source>
</evidence>
<dbReference type="AlphaFoldDB" id="A0A7W6K9P7"/>
<feature type="transmembrane region" description="Helical" evidence="1">
    <location>
        <begin position="161"/>
        <end position="181"/>
    </location>
</feature>
<keyword evidence="1" id="KW-0812">Transmembrane</keyword>
<dbReference type="GO" id="GO:0016747">
    <property type="term" value="F:acyltransferase activity, transferring groups other than amino-acyl groups"/>
    <property type="evidence" value="ECO:0007669"/>
    <property type="project" value="InterPro"/>
</dbReference>
<feature type="transmembrane region" description="Helical" evidence="1">
    <location>
        <begin position="38"/>
        <end position="58"/>
    </location>
</feature>
<evidence type="ECO:0000256" key="1">
    <source>
        <dbReference type="SAM" id="Phobius"/>
    </source>
</evidence>
<dbReference type="Proteomes" id="UP000532273">
    <property type="component" value="Unassembled WGS sequence"/>
</dbReference>
<dbReference type="EMBL" id="JACIEF010000002">
    <property type="protein sequence ID" value="MBB4107793.1"/>
    <property type="molecule type" value="Genomic_DNA"/>
</dbReference>